<dbReference type="Proteomes" id="UP000241639">
    <property type="component" value="Unassembled WGS sequence"/>
</dbReference>
<keyword evidence="3" id="KW-1185">Reference proteome</keyword>
<dbReference type="Pfam" id="PF06114">
    <property type="entry name" value="Peptidase_M78"/>
    <property type="match status" value="1"/>
</dbReference>
<dbReference type="InterPro" id="IPR010359">
    <property type="entry name" value="IrrE_HExxH"/>
</dbReference>
<feature type="domain" description="IrrE N-terminal-like" evidence="1">
    <location>
        <begin position="9"/>
        <end position="133"/>
    </location>
</feature>
<evidence type="ECO:0000313" key="3">
    <source>
        <dbReference type="Proteomes" id="UP000241639"/>
    </source>
</evidence>
<comment type="caution">
    <text evidence="2">The sequence shown here is derived from an EMBL/GenBank/DDBJ whole genome shotgun (WGS) entry which is preliminary data.</text>
</comment>
<protein>
    <submittedName>
        <fullName evidence="2">Uncharacterized protein DUF955</fullName>
    </submittedName>
</protein>
<sequence length="141" mass="16637">MPFELIKEAKRLGVPVHFCPFNSELKGFYTGGRFPAICVNESIRTNVPLVRCVIAEEIGHYYTSVGFGFPRPYKIFQNQLEIIRGEDRAWRWACDRLLPVDKLQRAVRRGIYTPWDLAEHFRVVEEMVHFRLKVYKIKHVL</sequence>
<dbReference type="RefSeq" id="WP_170105159.1">
    <property type="nucleotide sequence ID" value="NZ_PZZP01000001.1"/>
</dbReference>
<dbReference type="AlphaFoldDB" id="A0A2T4Z8X3"/>
<evidence type="ECO:0000313" key="2">
    <source>
        <dbReference type="EMBL" id="PTM58338.1"/>
    </source>
</evidence>
<reference evidence="2 3" key="1">
    <citation type="submission" date="2018-04" db="EMBL/GenBank/DDBJ databases">
        <title>Genomic Encyclopedia of Archaeal and Bacterial Type Strains, Phase II (KMG-II): from individual species to whole genera.</title>
        <authorList>
            <person name="Goeker M."/>
        </authorList>
    </citation>
    <scope>NUCLEOTIDE SEQUENCE [LARGE SCALE GENOMIC DNA]</scope>
    <source>
        <strain evidence="2 3">DSM 45169</strain>
    </source>
</reference>
<evidence type="ECO:0000259" key="1">
    <source>
        <dbReference type="Pfam" id="PF06114"/>
    </source>
</evidence>
<gene>
    <name evidence="2" type="ORF">C8J48_0920</name>
</gene>
<accession>A0A2T4Z8X3</accession>
<organism evidence="2 3">
    <name type="scientific">Desmospora activa DSM 45169</name>
    <dbReference type="NCBI Taxonomy" id="1121389"/>
    <lineage>
        <taxon>Bacteria</taxon>
        <taxon>Bacillati</taxon>
        <taxon>Bacillota</taxon>
        <taxon>Bacilli</taxon>
        <taxon>Bacillales</taxon>
        <taxon>Thermoactinomycetaceae</taxon>
        <taxon>Desmospora</taxon>
    </lineage>
</organism>
<name>A0A2T4Z8X3_9BACL</name>
<dbReference type="EMBL" id="PZZP01000001">
    <property type="protein sequence ID" value="PTM58338.1"/>
    <property type="molecule type" value="Genomic_DNA"/>
</dbReference>
<proteinExistence type="predicted"/>